<keyword evidence="3" id="KW-1185">Reference proteome</keyword>
<evidence type="ECO:0000313" key="3">
    <source>
        <dbReference type="Proteomes" id="UP000433104"/>
    </source>
</evidence>
<dbReference type="Proteomes" id="UP000433104">
    <property type="component" value="Unassembled WGS sequence"/>
</dbReference>
<dbReference type="Gene3D" id="3.40.50.620">
    <property type="entry name" value="HUPs"/>
    <property type="match status" value="1"/>
</dbReference>
<dbReference type="OrthoDB" id="9812311at2"/>
<dbReference type="Pfam" id="PF02698">
    <property type="entry name" value="DUF218"/>
    <property type="match status" value="1"/>
</dbReference>
<dbReference type="CDD" id="cd06259">
    <property type="entry name" value="YdcF-like"/>
    <property type="match status" value="1"/>
</dbReference>
<dbReference type="InterPro" id="IPR003848">
    <property type="entry name" value="DUF218"/>
</dbReference>
<evidence type="ECO:0000313" key="2">
    <source>
        <dbReference type="EMBL" id="MXO86936.1"/>
    </source>
</evidence>
<proteinExistence type="predicted"/>
<dbReference type="EMBL" id="WTYW01000005">
    <property type="protein sequence ID" value="MXO86936.1"/>
    <property type="molecule type" value="Genomic_DNA"/>
</dbReference>
<dbReference type="PANTHER" id="PTHR30336:SF4">
    <property type="entry name" value="ENVELOPE BIOGENESIS FACTOR ELYC"/>
    <property type="match status" value="1"/>
</dbReference>
<reference evidence="2 3" key="1">
    <citation type="submission" date="2019-12" db="EMBL/GenBank/DDBJ databases">
        <title>Genomic-based taxomic classification of the family Erythrobacteraceae.</title>
        <authorList>
            <person name="Xu L."/>
        </authorList>
    </citation>
    <scope>NUCLEOTIDE SEQUENCE [LARGE SCALE GENOMIC DNA]</scope>
    <source>
        <strain evidence="2 3">MCCC 1A09962</strain>
    </source>
</reference>
<accession>A0A844ZIG9</accession>
<dbReference type="RefSeq" id="WP_160684936.1">
    <property type="nucleotide sequence ID" value="NZ_WTYW01000005.1"/>
</dbReference>
<organism evidence="2 3">
    <name type="scientific">Parapontixanthobacter aurantiacus</name>
    <dbReference type="NCBI Taxonomy" id="1463599"/>
    <lineage>
        <taxon>Bacteria</taxon>
        <taxon>Pseudomonadati</taxon>
        <taxon>Pseudomonadota</taxon>
        <taxon>Alphaproteobacteria</taxon>
        <taxon>Sphingomonadales</taxon>
        <taxon>Erythrobacteraceae</taxon>
        <taxon>Parapontixanthobacter</taxon>
    </lineage>
</organism>
<dbReference type="AlphaFoldDB" id="A0A844ZIG9"/>
<name>A0A844ZIG9_9SPHN</name>
<dbReference type="InterPro" id="IPR051599">
    <property type="entry name" value="Cell_Envelope_Assoc"/>
</dbReference>
<dbReference type="GO" id="GO:0000270">
    <property type="term" value="P:peptidoglycan metabolic process"/>
    <property type="evidence" value="ECO:0007669"/>
    <property type="project" value="TreeGrafter"/>
</dbReference>
<dbReference type="PANTHER" id="PTHR30336">
    <property type="entry name" value="INNER MEMBRANE PROTEIN, PROBABLE PERMEASE"/>
    <property type="match status" value="1"/>
</dbReference>
<sequence length="176" mass="19660">MIWRIVSAMLVVWLLGFVLFAVTLPRPLENGVSDVVIVPTGGAGRIERGLEVIDRGYARELFVSGVDPEVRAEEFAEQFDVSAQEMDCCVTLGFDAVDTRSNAREAANWLEQRGVRSVRLVTSDWHMPRVYAEFRSVIPSEITIVQDATVGSPSLSTLFLEYHKFLASRIAYYTGL</sequence>
<evidence type="ECO:0000259" key="1">
    <source>
        <dbReference type="Pfam" id="PF02698"/>
    </source>
</evidence>
<comment type="caution">
    <text evidence="2">The sequence shown here is derived from an EMBL/GenBank/DDBJ whole genome shotgun (WGS) entry which is preliminary data.</text>
</comment>
<dbReference type="InterPro" id="IPR014729">
    <property type="entry name" value="Rossmann-like_a/b/a_fold"/>
</dbReference>
<gene>
    <name evidence="2" type="ORF">GRI38_12955</name>
</gene>
<dbReference type="GO" id="GO:0005886">
    <property type="term" value="C:plasma membrane"/>
    <property type="evidence" value="ECO:0007669"/>
    <property type="project" value="TreeGrafter"/>
</dbReference>
<dbReference type="GO" id="GO:0043164">
    <property type="term" value="P:Gram-negative-bacterium-type cell wall biogenesis"/>
    <property type="evidence" value="ECO:0007669"/>
    <property type="project" value="TreeGrafter"/>
</dbReference>
<protein>
    <submittedName>
        <fullName evidence="2">YdcF family protein</fullName>
    </submittedName>
</protein>
<feature type="domain" description="DUF218" evidence="1">
    <location>
        <begin position="34"/>
        <end position="142"/>
    </location>
</feature>